<dbReference type="OrthoDB" id="297349at2759"/>
<dbReference type="EMBL" id="CAJJDN010000134">
    <property type="protein sequence ID" value="CAD8121823.1"/>
    <property type="molecule type" value="Genomic_DNA"/>
</dbReference>
<dbReference type="Proteomes" id="UP000692954">
    <property type="component" value="Unassembled WGS sequence"/>
</dbReference>
<comment type="caution">
    <text evidence="1">The sequence shown here is derived from an EMBL/GenBank/DDBJ whole genome shotgun (WGS) entry which is preliminary data.</text>
</comment>
<protein>
    <submittedName>
        <fullName evidence="1">Uncharacterized protein</fullName>
    </submittedName>
</protein>
<proteinExistence type="predicted"/>
<organism evidence="1 2">
    <name type="scientific">Paramecium sonneborni</name>
    <dbReference type="NCBI Taxonomy" id="65129"/>
    <lineage>
        <taxon>Eukaryota</taxon>
        <taxon>Sar</taxon>
        <taxon>Alveolata</taxon>
        <taxon>Ciliophora</taxon>
        <taxon>Intramacronucleata</taxon>
        <taxon>Oligohymenophorea</taxon>
        <taxon>Peniculida</taxon>
        <taxon>Parameciidae</taxon>
        <taxon>Paramecium</taxon>
    </lineage>
</organism>
<name>A0A8S1R3B4_9CILI</name>
<dbReference type="AlphaFoldDB" id="A0A8S1R3B4"/>
<gene>
    <name evidence="1" type="ORF">PSON_ATCC_30995.1.T1340125</name>
</gene>
<evidence type="ECO:0000313" key="1">
    <source>
        <dbReference type="EMBL" id="CAD8121823.1"/>
    </source>
</evidence>
<evidence type="ECO:0000313" key="2">
    <source>
        <dbReference type="Proteomes" id="UP000692954"/>
    </source>
</evidence>
<accession>A0A8S1R3B4</accession>
<sequence>MNQIETNNLTLNFECLQKVLNYIPINQRLKMRELNAFIDQAVCSTSIPLSMDQIQDENFQPKEVNTLLSKFIKPQEIVFPNINARDLQELVIPKDLSELIKFDSFYISEIPLEYIEKVISESPKLKSFGYKNKNNDNLNNLSKILAKVQICEIKVGDWNQQIKDIIIQQADNLQSITIEKGNDEILKDLIQLNDNMKNSVSNDNSEHQKQEQNELSRKLNLKEIKFNSYECSSNQQESMQIFQSLLNQQNLKVFHFGIVEGEYQDQCILLKENFFSYLKEIQELRFGFKDQNLLTKVQLQKLDLLILCGIDFKKDNFQWLMKQAKLFNKIDLRECSFNFAFTDSIDKVEQNEKMVDVYVNTKITDQCSCQLAQFQYNNIWINFIFPFLYDLDEELELQTQKK</sequence>
<reference evidence="1" key="1">
    <citation type="submission" date="2021-01" db="EMBL/GenBank/DDBJ databases">
        <authorList>
            <consortium name="Genoscope - CEA"/>
            <person name="William W."/>
        </authorList>
    </citation>
    <scope>NUCLEOTIDE SEQUENCE</scope>
</reference>
<keyword evidence="2" id="KW-1185">Reference proteome</keyword>